<dbReference type="AlphaFoldDB" id="A0A1V9F129"/>
<keyword evidence="2" id="KW-1185">Reference proteome</keyword>
<organism evidence="1 2">
    <name type="scientific">Niastella yeongjuensis</name>
    <dbReference type="NCBI Taxonomy" id="354355"/>
    <lineage>
        <taxon>Bacteria</taxon>
        <taxon>Pseudomonadati</taxon>
        <taxon>Bacteroidota</taxon>
        <taxon>Chitinophagia</taxon>
        <taxon>Chitinophagales</taxon>
        <taxon>Chitinophagaceae</taxon>
        <taxon>Niastella</taxon>
    </lineage>
</organism>
<reference evidence="2" key="1">
    <citation type="submission" date="2016-04" db="EMBL/GenBank/DDBJ databases">
        <authorList>
            <person name="Chen L."/>
            <person name="Zhuang W."/>
            <person name="Wang G."/>
        </authorList>
    </citation>
    <scope>NUCLEOTIDE SEQUENCE [LARGE SCALE GENOMIC DNA]</scope>
    <source>
        <strain evidence="2">17621</strain>
    </source>
</reference>
<evidence type="ECO:0000313" key="1">
    <source>
        <dbReference type="EMBL" id="OQP51972.1"/>
    </source>
</evidence>
<dbReference type="EMBL" id="LVXG01000009">
    <property type="protein sequence ID" value="OQP51972.1"/>
    <property type="molecule type" value="Genomic_DNA"/>
</dbReference>
<name>A0A1V9F129_9BACT</name>
<proteinExistence type="predicted"/>
<evidence type="ECO:0008006" key="3">
    <source>
        <dbReference type="Google" id="ProtNLM"/>
    </source>
</evidence>
<comment type="caution">
    <text evidence="1">The sequence shown here is derived from an EMBL/GenBank/DDBJ whole genome shotgun (WGS) entry which is preliminary data.</text>
</comment>
<protein>
    <recommendedName>
        <fullName evidence="3">YcxB-like protein domain-containing protein</fullName>
    </recommendedName>
</protein>
<evidence type="ECO:0000313" key="2">
    <source>
        <dbReference type="Proteomes" id="UP000192610"/>
    </source>
</evidence>
<accession>A0A1V9F129</accession>
<dbReference type="Proteomes" id="UP000192610">
    <property type="component" value="Unassembled WGS sequence"/>
</dbReference>
<gene>
    <name evidence="1" type="ORF">A4H97_25470</name>
</gene>
<sequence length="60" mass="7140">MIFESTDGSLEKYYLRTVEWDNFILIAVKKVGENFISDYFQVNPPRERILGLIKNCRQIK</sequence>